<evidence type="ECO:0000313" key="14">
    <source>
        <dbReference type="Proteomes" id="UP000727407"/>
    </source>
</evidence>
<dbReference type="GO" id="GO:0071222">
    <property type="term" value="P:cellular response to lipopolysaccharide"/>
    <property type="evidence" value="ECO:0007669"/>
    <property type="project" value="TreeGrafter"/>
</dbReference>
<evidence type="ECO:0000313" key="13">
    <source>
        <dbReference type="EMBL" id="KAF5879922.1"/>
    </source>
</evidence>
<keyword evidence="8" id="KW-0675">Receptor</keyword>
<sequence length="247" mass="27853">MTLLYIFCFTACMVSISAAPQITVSAEVGSTIVLPCEWRDLPIKTPHVTWYISLYLVFERQGKKSRQGEGYEGRVDVPEDELRNGNCSLVLKNVSLTDDGLYKSFMMEYVERTNSERIKEIYRVTLSVSLQISAAVGSTVVLPCEWRDLSIKTPHVKWYNGSEIVFERQGKETHQGKAYEGRVDVPEDELLKGNCSLVLKNFSVTDAAVYTSSMLMNDTENLILVQRVKLSVNDKPETQSDKKSDSS</sequence>
<keyword evidence="2" id="KW-1003">Cell membrane</keyword>
<feature type="non-terminal residue" evidence="13">
    <location>
        <position position="247"/>
    </location>
</feature>
<keyword evidence="5" id="KW-1133">Transmembrane helix</keyword>
<reference evidence="13" key="1">
    <citation type="submission" date="2020-07" db="EMBL/GenBank/DDBJ databases">
        <title>Clarias magur genome sequencing, assembly and annotation.</title>
        <authorList>
            <person name="Kushwaha B."/>
            <person name="Kumar R."/>
            <person name="Das P."/>
            <person name="Joshi C.G."/>
            <person name="Kumar D."/>
            <person name="Nagpure N.S."/>
            <person name="Pandey M."/>
            <person name="Agarwal S."/>
            <person name="Srivastava S."/>
            <person name="Singh M."/>
            <person name="Sahoo L."/>
            <person name="Jayasankar P."/>
            <person name="Meher P.K."/>
            <person name="Koringa P.G."/>
            <person name="Iquebal M.A."/>
            <person name="Das S.P."/>
            <person name="Bit A."/>
            <person name="Patnaik S."/>
            <person name="Patel N."/>
            <person name="Shah T.M."/>
            <person name="Hinsu A."/>
            <person name="Jena J.K."/>
        </authorList>
    </citation>
    <scope>NUCLEOTIDE SEQUENCE</scope>
    <source>
        <strain evidence="13">CIFAMagur01</strain>
        <tissue evidence="13">Testis</tissue>
    </source>
</reference>
<keyword evidence="6" id="KW-0472">Membrane</keyword>
<dbReference type="Gene3D" id="2.60.40.10">
    <property type="entry name" value="Immunoglobulins"/>
    <property type="match status" value="2"/>
</dbReference>
<evidence type="ECO:0000256" key="7">
    <source>
        <dbReference type="ARBA" id="ARBA00023157"/>
    </source>
</evidence>
<dbReference type="Proteomes" id="UP000727407">
    <property type="component" value="Unassembled WGS sequence"/>
</dbReference>
<feature type="signal peptide" evidence="11">
    <location>
        <begin position="1"/>
        <end position="18"/>
    </location>
</feature>
<dbReference type="AlphaFoldDB" id="A0A8J4WQ85"/>
<keyword evidence="4 11" id="KW-0732">Signal</keyword>
<dbReference type="SMART" id="SM00409">
    <property type="entry name" value="IG"/>
    <property type="match status" value="2"/>
</dbReference>
<evidence type="ECO:0000259" key="12">
    <source>
        <dbReference type="SMART" id="SM00409"/>
    </source>
</evidence>
<dbReference type="EMBL" id="QNUK01002119">
    <property type="protein sequence ID" value="KAF5879922.1"/>
    <property type="molecule type" value="Genomic_DNA"/>
</dbReference>
<evidence type="ECO:0000256" key="10">
    <source>
        <dbReference type="ARBA" id="ARBA00023319"/>
    </source>
</evidence>
<dbReference type="InterPro" id="IPR051713">
    <property type="entry name" value="T-cell_Activation_Regulation"/>
</dbReference>
<evidence type="ECO:0000256" key="2">
    <source>
        <dbReference type="ARBA" id="ARBA00022475"/>
    </source>
</evidence>
<dbReference type="GO" id="GO:0007166">
    <property type="term" value="P:cell surface receptor signaling pathway"/>
    <property type="evidence" value="ECO:0007669"/>
    <property type="project" value="TreeGrafter"/>
</dbReference>
<gene>
    <name evidence="13" type="ORF">DAT39_023577</name>
</gene>
<dbReference type="InterPro" id="IPR003599">
    <property type="entry name" value="Ig_sub"/>
</dbReference>
<keyword evidence="7" id="KW-1015">Disulfide bond</keyword>
<dbReference type="SUPFAM" id="SSF48726">
    <property type="entry name" value="Immunoglobulin"/>
    <property type="match status" value="2"/>
</dbReference>
<evidence type="ECO:0000256" key="5">
    <source>
        <dbReference type="ARBA" id="ARBA00022989"/>
    </source>
</evidence>
<proteinExistence type="predicted"/>
<evidence type="ECO:0000256" key="4">
    <source>
        <dbReference type="ARBA" id="ARBA00022729"/>
    </source>
</evidence>
<evidence type="ECO:0000256" key="9">
    <source>
        <dbReference type="ARBA" id="ARBA00023180"/>
    </source>
</evidence>
<dbReference type="GO" id="GO:0031295">
    <property type="term" value="P:T cell costimulation"/>
    <property type="evidence" value="ECO:0007669"/>
    <property type="project" value="TreeGrafter"/>
</dbReference>
<evidence type="ECO:0000256" key="3">
    <source>
        <dbReference type="ARBA" id="ARBA00022692"/>
    </source>
</evidence>
<organism evidence="13 14">
    <name type="scientific">Clarias magur</name>
    <name type="common">Asian catfish</name>
    <name type="synonym">Macropteronotus magur</name>
    <dbReference type="NCBI Taxonomy" id="1594786"/>
    <lineage>
        <taxon>Eukaryota</taxon>
        <taxon>Metazoa</taxon>
        <taxon>Chordata</taxon>
        <taxon>Craniata</taxon>
        <taxon>Vertebrata</taxon>
        <taxon>Euteleostomi</taxon>
        <taxon>Actinopterygii</taxon>
        <taxon>Neopterygii</taxon>
        <taxon>Teleostei</taxon>
        <taxon>Ostariophysi</taxon>
        <taxon>Siluriformes</taxon>
        <taxon>Clariidae</taxon>
        <taxon>Clarias</taxon>
    </lineage>
</organism>
<feature type="domain" description="Immunoglobulin" evidence="12">
    <location>
        <begin position="129"/>
        <end position="233"/>
    </location>
</feature>
<accession>A0A8J4WQ85</accession>
<dbReference type="InterPro" id="IPR036179">
    <property type="entry name" value="Ig-like_dom_sf"/>
</dbReference>
<comment type="caution">
    <text evidence="13">The sequence shown here is derived from an EMBL/GenBank/DDBJ whole genome shotgun (WGS) entry which is preliminary data.</text>
</comment>
<comment type="subcellular location">
    <subcellularLocation>
        <location evidence="1">Cell membrane</location>
        <topology evidence="1">Single-pass type I membrane protein</topology>
    </subcellularLocation>
</comment>
<keyword evidence="9" id="KW-0325">Glycoprotein</keyword>
<dbReference type="OrthoDB" id="10012075at2759"/>
<evidence type="ECO:0000256" key="11">
    <source>
        <dbReference type="SAM" id="SignalP"/>
    </source>
</evidence>
<feature type="chain" id="PRO_5035171380" description="Immunoglobulin domain-containing protein" evidence="11">
    <location>
        <begin position="19"/>
        <end position="247"/>
    </location>
</feature>
<dbReference type="InterPro" id="IPR013106">
    <property type="entry name" value="Ig_V-set"/>
</dbReference>
<dbReference type="Pfam" id="PF07686">
    <property type="entry name" value="V-set"/>
    <property type="match status" value="2"/>
</dbReference>
<evidence type="ECO:0000256" key="1">
    <source>
        <dbReference type="ARBA" id="ARBA00004251"/>
    </source>
</evidence>
<dbReference type="GO" id="GO:0042130">
    <property type="term" value="P:negative regulation of T cell proliferation"/>
    <property type="evidence" value="ECO:0007669"/>
    <property type="project" value="TreeGrafter"/>
</dbReference>
<evidence type="ECO:0000256" key="6">
    <source>
        <dbReference type="ARBA" id="ARBA00023136"/>
    </source>
</evidence>
<dbReference type="GO" id="GO:0042102">
    <property type="term" value="P:positive regulation of T cell proliferation"/>
    <property type="evidence" value="ECO:0007669"/>
    <property type="project" value="TreeGrafter"/>
</dbReference>
<keyword evidence="14" id="KW-1185">Reference proteome</keyword>
<dbReference type="PANTHER" id="PTHR25466">
    <property type="entry name" value="T-LYMPHOCYTE ACTIVATION ANTIGEN"/>
    <property type="match status" value="1"/>
</dbReference>
<name>A0A8J4WQ85_CLAMG</name>
<evidence type="ECO:0000256" key="8">
    <source>
        <dbReference type="ARBA" id="ARBA00023170"/>
    </source>
</evidence>
<feature type="domain" description="Immunoglobulin" evidence="12">
    <location>
        <begin position="21"/>
        <end position="127"/>
    </location>
</feature>
<dbReference type="GO" id="GO:0009897">
    <property type="term" value="C:external side of plasma membrane"/>
    <property type="evidence" value="ECO:0007669"/>
    <property type="project" value="TreeGrafter"/>
</dbReference>
<keyword evidence="3" id="KW-0812">Transmembrane</keyword>
<dbReference type="GO" id="GO:0006955">
    <property type="term" value="P:immune response"/>
    <property type="evidence" value="ECO:0007669"/>
    <property type="project" value="TreeGrafter"/>
</dbReference>
<keyword evidence="10" id="KW-0393">Immunoglobulin domain</keyword>
<dbReference type="PANTHER" id="PTHR25466:SF11">
    <property type="entry name" value="GALECTIN 17-RELATED"/>
    <property type="match status" value="1"/>
</dbReference>
<dbReference type="InterPro" id="IPR013783">
    <property type="entry name" value="Ig-like_fold"/>
</dbReference>
<protein>
    <recommendedName>
        <fullName evidence="12">Immunoglobulin domain-containing protein</fullName>
    </recommendedName>
</protein>